<protein>
    <recommendedName>
        <fullName evidence="9">Putative hemin import ATP-binding protein HrtA</fullName>
    </recommendedName>
</protein>
<feature type="compositionally biased region" description="Basic and acidic residues" evidence="11">
    <location>
        <begin position="221"/>
        <end position="234"/>
    </location>
</feature>
<reference evidence="13 14" key="1">
    <citation type="submission" date="2020-08" db="EMBL/GenBank/DDBJ databases">
        <title>Winkia gen. nov., sp. nov., isolated from faeces of the Anser albifrons in China.</title>
        <authorList>
            <person name="Liu Q."/>
        </authorList>
    </citation>
    <scope>NUCLEOTIDE SEQUENCE [LARGE SCALE GENOMIC DNA]</scope>
    <source>
        <strain evidence="13 14">C62</strain>
    </source>
</reference>
<evidence type="ECO:0000256" key="5">
    <source>
        <dbReference type="ARBA" id="ARBA00022741"/>
    </source>
</evidence>
<dbReference type="GO" id="GO:0005524">
    <property type="term" value="F:ATP binding"/>
    <property type="evidence" value="ECO:0007669"/>
    <property type="project" value="UniProtKB-KW"/>
</dbReference>
<evidence type="ECO:0000256" key="7">
    <source>
        <dbReference type="ARBA" id="ARBA00023136"/>
    </source>
</evidence>
<dbReference type="InterPro" id="IPR003439">
    <property type="entry name" value="ABC_transporter-like_ATP-bd"/>
</dbReference>
<dbReference type="AlphaFoldDB" id="A0A8I0KP93"/>
<dbReference type="InterPro" id="IPR015854">
    <property type="entry name" value="ABC_transpr_LolD-like"/>
</dbReference>
<evidence type="ECO:0000256" key="10">
    <source>
        <dbReference type="ARBA" id="ARBA00024721"/>
    </source>
</evidence>
<evidence type="ECO:0000256" key="11">
    <source>
        <dbReference type="SAM" id="MobiDB-lite"/>
    </source>
</evidence>
<dbReference type="SUPFAM" id="SSF52540">
    <property type="entry name" value="P-loop containing nucleoside triphosphate hydrolases"/>
    <property type="match status" value="1"/>
</dbReference>
<feature type="region of interest" description="Disordered" evidence="11">
    <location>
        <begin position="221"/>
        <end position="242"/>
    </location>
</feature>
<dbReference type="Pfam" id="PF00005">
    <property type="entry name" value="ABC_tran"/>
    <property type="match status" value="1"/>
</dbReference>
<evidence type="ECO:0000256" key="3">
    <source>
        <dbReference type="ARBA" id="ARBA00022448"/>
    </source>
</evidence>
<dbReference type="PANTHER" id="PTHR24220:SF666">
    <property type="entry name" value="HEMIN IMPORT ATP-BINDING PROTEIN HRTA-RELATED"/>
    <property type="match status" value="1"/>
</dbReference>
<evidence type="ECO:0000256" key="8">
    <source>
        <dbReference type="ARBA" id="ARBA00024359"/>
    </source>
</evidence>
<comment type="subcellular location">
    <subcellularLocation>
        <location evidence="1">Cell membrane</location>
        <topology evidence="1">Peripheral membrane protein</topology>
    </subcellularLocation>
</comment>
<keyword evidence="6 13" id="KW-0067">ATP-binding</keyword>
<sequence length="264" mass="29215">MITLTDVSKDYTQGSETIHALKPTTLTIPDGEFCAILGPSGSGKSTLLTIMGGLLTPSTGQVCIDDVDLTEISRKELSRQRFTKLGFILQSSSLVPFLTVRDQMVFHAKVAGTTPDTRRRDELMDRLDIASLAGKYPDALSGGERQRVAIATALMHDPAVILADEPTAALDTARAFETVKLLRDLTHEDGRATIMVTHDERLIDYCDAVYRMYDGELTRDTTARRGRDGERADGSGRQQAHPICRAIRERMPWLCPPRRSNRRG</sequence>
<dbReference type="InterPro" id="IPR003593">
    <property type="entry name" value="AAA+_ATPase"/>
</dbReference>
<keyword evidence="4" id="KW-1003">Cell membrane</keyword>
<evidence type="ECO:0000256" key="2">
    <source>
        <dbReference type="ARBA" id="ARBA00011131"/>
    </source>
</evidence>
<dbReference type="PROSITE" id="PS50893">
    <property type="entry name" value="ABC_TRANSPORTER_2"/>
    <property type="match status" value="1"/>
</dbReference>
<dbReference type="SMART" id="SM00382">
    <property type="entry name" value="AAA"/>
    <property type="match status" value="1"/>
</dbReference>
<organism evidence="13 14">
    <name type="scientific">Nanchangia anserum</name>
    <dbReference type="NCBI Taxonomy" id="2692125"/>
    <lineage>
        <taxon>Bacteria</taxon>
        <taxon>Bacillati</taxon>
        <taxon>Actinomycetota</taxon>
        <taxon>Actinomycetes</taxon>
        <taxon>Actinomycetales</taxon>
        <taxon>Actinomycetaceae</taxon>
        <taxon>Nanchangia</taxon>
    </lineage>
</organism>
<keyword evidence="7" id="KW-0472">Membrane</keyword>
<accession>A0A8I0KP93</accession>
<keyword evidence="14" id="KW-1185">Reference proteome</keyword>
<dbReference type="InterPro" id="IPR017871">
    <property type="entry name" value="ABC_transporter-like_CS"/>
</dbReference>
<evidence type="ECO:0000259" key="12">
    <source>
        <dbReference type="PROSITE" id="PS50893"/>
    </source>
</evidence>
<keyword evidence="5" id="KW-0547">Nucleotide-binding</keyword>
<proteinExistence type="inferred from homology"/>
<evidence type="ECO:0000256" key="4">
    <source>
        <dbReference type="ARBA" id="ARBA00022475"/>
    </source>
</evidence>
<evidence type="ECO:0000313" key="14">
    <source>
        <dbReference type="Proteomes" id="UP000627538"/>
    </source>
</evidence>
<dbReference type="InterPro" id="IPR017911">
    <property type="entry name" value="MacB-like_ATP-bd"/>
</dbReference>
<dbReference type="GO" id="GO:0016887">
    <property type="term" value="F:ATP hydrolysis activity"/>
    <property type="evidence" value="ECO:0007669"/>
    <property type="project" value="InterPro"/>
</dbReference>
<comment type="similarity">
    <text evidence="8">Belongs to the ABC transporter superfamily. HrtA family.</text>
</comment>
<gene>
    <name evidence="13" type="ORF">H8R10_00130</name>
</gene>
<dbReference type="Gene3D" id="3.40.50.300">
    <property type="entry name" value="P-loop containing nucleotide triphosphate hydrolases"/>
    <property type="match status" value="1"/>
</dbReference>
<feature type="domain" description="ABC transporter" evidence="12">
    <location>
        <begin position="2"/>
        <end position="239"/>
    </location>
</feature>
<evidence type="ECO:0000256" key="6">
    <source>
        <dbReference type="ARBA" id="ARBA00022840"/>
    </source>
</evidence>
<dbReference type="Proteomes" id="UP000627538">
    <property type="component" value="Unassembled WGS sequence"/>
</dbReference>
<dbReference type="InterPro" id="IPR027417">
    <property type="entry name" value="P-loop_NTPase"/>
</dbReference>
<evidence type="ECO:0000313" key="13">
    <source>
        <dbReference type="EMBL" id="MBD3688655.1"/>
    </source>
</evidence>
<comment type="function">
    <text evidence="10">Part of the ABC transporter complex hrt involved in hemin import. Responsible for energy coupling to the transport system.</text>
</comment>
<evidence type="ECO:0000256" key="9">
    <source>
        <dbReference type="ARBA" id="ARBA00024432"/>
    </source>
</evidence>
<name>A0A8I0KP93_9ACTO</name>
<dbReference type="EMBL" id="JACRUO010000001">
    <property type="protein sequence ID" value="MBD3688655.1"/>
    <property type="molecule type" value="Genomic_DNA"/>
</dbReference>
<keyword evidence="3" id="KW-0813">Transport</keyword>
<comment type="subunit">
    <text evidence="2">The complex is composed of two ATP-binding proteins (HrtA), two transmembrane proteins (HrtB) and a solute-binding protein.</text>
</comment>
<comment type="caution">
    <text evidence="13">The sequence shown here is derived from an EMBL/GenBank/DDBJ whole genome shotgun (WGS) entry which is preliminary data.</text>
</comment>
<evidence type="ECO:0000256" key="1">
    <source>
        <dbReference type="ARBA" id="ARBA00004202"/>
    </source>
</evidence>
<dbReference type="CDD" id="cd03255">
    <property type="entry name" value="ABC_MJ0796_LolCDE_FtsE"/>
    <property type="match status" value="1"/>
</dbReference>
<dbReference type="PANTHER" id="PTHR24220">
    <property type="entry name" value="IMPORT ATP-BINDING PROTEIN"/>
    <property type="match status" value="1"/>
</dbReference>
<dbReference type="GO" id="GO:0005886">
    <property type="term" value="C:plasma membrane"/>
    <property type="evidence" value="ECO:0007669"/>
    <property type="project" value="UniProtKB-SubCell"/>
</dbReference>
<dbReference type="RefSeq" id="WP_191070768.1">
    <property type="nucleotide sequence ID" value="NZ_CP060506.1"/>
</dbReference>
<dbReference type="GO" id="GO:0022857">
    <property type="term" value="F:transmembrane transporter activity"/>
    <property type="evidence" value="ECO:0007669"/>
    <property type="project" value="TreeGrafter"/>
</dbReference>
<dbReference type="PROSITE" id="PS00211">
    <property type="entry name" value="ABC_TRANSPORTER_1"/>
    <property type="match status" value="1"/>
</dbReference>